<keyword evidence="7" id="KW-1185">Reference proteome</keyword>
<dbReference type="InterPro" id="IPR027417">
    <property type="entry name" value="P-loop_NTPase"/>
</dbReference>
<dbReference type="InterPro" id="IPR003593">
    <property type="entry name" value="AAA+_ATPase"/>
</dbReference>
<dbReference type="SMART" id="SM00382">
    <property type="entry name" value="AAA"/>
    <property type="match status" value="2"/>
</dbReference>
<dbReference type="SUPFAM" id="SSF52540">
    <property type="entry name" value="P-loop containing nucleoside triphosphate hydrolases"/>
    <property type="match status" value="2"/>
</dbReference>
<evidence type="ECO:0000256" key="2">
    <source>
        <dbReference type="ARBA" id="ARBA00022741"/>
    </source>
</evidence>
<accession>A0AAU6WEK0</accession>
<evidence type="ECO:0000256" key="1">
    <source>
        <dbReference type="ARBA" id="ARBA00022448"/>
    </source>
</evidence>
<name>A0AAU6WEK0_9MICC</name>
<dbReference type="Pfam" id="PF08352">
    <property type="entry name" value="oligo_HPY"/>
    <property type="match status" value="1"/>
</dbReference>
<dbReference type="KEGG" id="gey:QMQ05_16710"/>
<organism evidence="6 7">
    <name type="scientific">Glutamicibacter ectropisis</name>
    <dbReference type="NCBI Taxonomy" id="3046593"/>
    <lineage>
        <taxon>Bacteria</taxon>
        <taxon>Bacillati</taxon>
        <taxon>Actinomycetota</taxon>
        <taxon>Actinomycetes</taxon>
        <taxon>Micrococcales</taxon>
        <taxon>Micrococcaceae</taxon>
        <taxon>Glutamicibacter</taxon>
    </lineage>
</organism>
<dbReference type="RefSeq" id="WP_345471894.1">
    <property type="nucleotide sequence ID" value="NZ_CP125942.1"/>
</dbReference>
<dbReference type="PROSITE" id="PS50893">
    <property type="entry name" value="ABC_TRANSPORTER_2"/>
    <property type="match status" value="2"/>
</dbReference>
<dbReference type="CDD" id="cd03257">
    <property type="entry name" value="ABC_NikE_OppD_transporters"/>
    <property type="match status" value="2"/>
</dbReference>
<keyword evidence="1" id="KW-0813">Transport</keyword>
<dbReference type="InterPro" id="IPR003439">
    <property type="entry name" value="ABC_transporter-like_ATP-bd"/>
</dbReference>
<dbReference type="GO" id="GO:0055085">
    <property type="term" value="P:transmembrane transport"/>
    <property type="evidence" value="ECO:0007669"/>
    <property type="project" value="UniProtKB-ARBA"/>
</dbReference>
<dbReference type="PROSITE" id="PS00211">
    <property type="entry name" value="ABC_TRANSPORTER_1"/>
    <property type="match status" value="2"/>
</dbReference>
<evidence type="ECO:0000256" key="4">
    <source>
        <dbReference type="SAM" id="MobiDB-lite"/>
    </source>
</evidence>
<keyword evidence="2" id="KW-0547">Nucleotide-binding</keyword>
<dbReference type="GO" id="GO:0005524">
    <property type="term" value="F:ATP binding"/>
    <property type="evidence" value="ECO:0007669"/>
    <property type="project" value="UniProtKB-KW"/>
</dbReference>
<dbReference type="NCBIfam" id="NF008453">
    <property type="entry name" value="PRK11308.1"/>
    <property type="match status" value="2"/>
</dbReference>
<dbReference type="InterPro" id="IPR017871">
    <property type="entry name" value="ABC_transporter-like_CS"/>
</dbReference>
<dbReference type="NCBIfam" id="NF007739">
    <property type="entry name" value="PRK10419.1"/>
    <property type="match status" value="2"/>
</dbReference>
<gene>
    <name evidence="6" type="ORF">QMQ05_16710</name>
</gene>
<dbReference type="EMBL" id="CP125942">
    <property type="protein sequence ID" value="XAO45944.1"/>
    <property type="molecule type" value="Genomic_DNA"/>
</dbReference>
<evidence type="ECO:0000313" key="7">
    <source>
        <dbReference type="Proteomes" id="UP001486888"/>
    </source>
</evidence>
<evidence type="ECO:0000259" key="5">
    <source>
        <dbReference type="PROSITE" id="PS50893"/>
    </source>
</evidence>
<feature type="domain" description="ABC transporter" evidence="5">
    <location>
        <begin position="14"/>
        <end position="260"/>
    </location>
</feature>
<dbReference type="Proteomes" id="UP001486888">
    <property type="component" value="Chromosome"/>
</dbReference>
<proteinExistence type="predicted"/>
<dbReference type="InterPro" id="IPR050319">
    <property type="entry name" value="ABC_transp_ATP-bind"/>
</dbReference>
<dbReference type="InterPro" id="IPR013563">
    <property type="entry name" value="Oligopep_ABC_C"/>
</dbReference>
<evidence type="ECO:0000256" key="3">
    <source>
        <dbReference type="ARBA" id="ARBA00022840"/>
    </source>
</evidence>
<feature type="compositionally biased region" description="Polar residues" evidence="4">
    <location>
        <begin position="541"/>
        <end position="553"/>
    </location>
</feature>
<dbReference type="Gene3D" id="3.40.50.300">
    <property type="entry name" value="P-loop containing nucleotide triphosphate hydrolases"/>
    <property type="match status" value="2"/>
</dbReference>
<dbReference type="GO" id="GO:0015833">
    <property type="term" value="P:peptide transport"/>
    <property type="evidence" value="ECO:0007669"/>
    <property type="project" value="InterPro"/>
</dbReference>
<reference evidence="6 7" key="1">
    <citation type="submission" date="2023-05" db="EMBL/GenBank/DDBJ databases">
        <title>Glutamicibacter sp. B1, complete genome.</title>
        <authorList>
            <person name="Long Y.H."/>
            <person name="Fang T."/>
            <person name="Li X.Y."/>
        </authorList>
    </citation>
    <scope>NUCLEOTIDE SEQUENCE [LARGE SCALE GENOMIC DNA]</scope>
    <source>
        <strain evidence="6 7">B1</strain>
    </source>
</reference>
<feature type="domain" description="ABC transporter" evidence="5">
    <location>
        <begin position="289"/>
        <end position="532"/>
    </location>
</feature>
<dbReference type="GO" id="GO:0016887">
    <property type="term" value="F:ATP hydrolysis activity"/>
    <property type="evidence" value="ECO:0007669"/>
    <property type="project" value="InterPro"/>
</dbReference>
<feature type="region of interest" description="Disordered" evidence="4">
    <location>
        <begin position="541"/>
        <end position="560"/>
    </location>
</feature>
<dbReference type="PANTHER" id="PTHR43776">
    <property type="entry name" value="TRANSPORT ATP-BINDING PROTEIN"/>
    <property type="match status" value="1"/>
</dbReference>
<dbReference type="AlphaFoldDB" id="A0AAU6WEK0"/>
<sequence>MTNHSSTQVDDFLLQVDGLNVWYGKNHVVRDVQFQLRRGQALALIGESGSGKSTITKALLGLLPEGVGRADGRVLFEGQNLLALSQRGLRKFRGSELGYVPQDPGTALNAVRTIGSQAHEAADLTGVTGIAQQRELILETFEQVGLPDPQRVYDSYPHQLSGGMLQRVLIALTVLPRPALIVADEPTSALDVTVQKTILDLLDQLRTSLNIGLLLITHDLALAAERTDHLVVLRQGQVQEEGTSAQIFANPQTDYAKRLLSDVPSLSTERYRDTRGRLVEPITSGNGVIRVEQVVRHFGAGSEVVKAVDGVSFEVARGSTHALVGESGSGKTTTVRMLVGLEAPSGGRITLAGKDLSNRNAKEWREARAQLQLVYQNPFASLDPSWSVARIIQEPLARLKYGTRAEQKERVLEVLAEVGLNESFLTRRPAQLSGGQRQRVAIARALSLRPEILVLDEPTSALDVSVQADIVDLLAVLQREHSLTYLFVSHDLALVRQVADTVSVMRKGVVIESGTSQKIFENPEHAYTKALIASVPSSRGESTLGATQQTPNHTYAGVIA</sequence>
<keyword evidence="3 6" id="KW-0067">ATP-binding</keyword>
<evidence type="ECO:0000313" key="6">
    <source>
        <dbReference type="EMBL" id="XAO45944.1"/>
    </source>
</evidence>
<protein>
    <submittedName>
        <fullName evidence="6">ABC transporter ATP-binding protein</fullName>
    </submittedName>
</protein>
<dbReference type="Pfam" id="PF00005">
    <property type="entry name" value="ABC_tran"/>
    <property type="match status" value="2"/>
</dbReference>